<sequence length="26" mass="3136">QNPEAMRLVRKLEKNMNRIKSICLHI</sequence>
<protein>
    <submittedName>
        <fullName evidence="1">Uncharacterized protein</fullName>
    </submittedName>
</protein>
<gene>
    <name evidence="1" type="ORF">PRSY57_0802300</name>
</gene>
<evidence type="ECO:0000313" key="1">
    <source>
        <dbReference type="EMBL" id="KYN99132.1"/>
    </source>
</evidence>
<dbReference type="EMBL" id="LVLA01000009">
    <property type="protein sequence ID" value="KYN99132.1"/>
    <property type="molecule type" value="Genomic_DNA"/>
</dbReference>
<evidence type="ECO:0000313" key="2">
    <source>
        <dbReference type="Proteomes" id="UP000076359"/>
    </source>
</evidence>
<dbReference type="Proteomes" id="UP000076359">
    <property type="component" value="Unassembled WGS sequence"/>
</dbReference>
<dbReference type="AlphaFoldDB" id="A0A151LJP8"/>
<name>A0A151LJP8_PLARE</name>
<organism evidence="1 2">
    <name type="scientific">Plasmodium reichenowi</name>
    <dbReference type="NCBI Taxonomy" id="5854"/>
    <lineage>
        <taxon>Eukaryota</taxon>
        <taxon>Sar</taxon>
        <taxon>Alveolata</taxon>
        <taxon>Apicomplexa</taxon>
        <taxon>Aconoidasida</taxon>
        <taxon>Haemosporida</taxon>
        <taxon>Plasmodiidae</taxon>
        <taxon>Plasmodium</taxon>
        <taxon>Plasmodium (Laverania)</taxon>
    </lineage>
</organism>
<accession>A0A151LJP8</accession>
<comment type="caution">
    <text evidence="1">The sequence shown here is derived from an EMBL/GenBank/DDBJ whole genome shotgun (WGS) entry which is preliminary data.</text>
</comment>
<reference evidence="1 2" key="1">
    <citation type="journal article" date="2016" name="Nat. Commun.">
        <title>Genomes of cryptic chimpanzee Plasmodium species reveal key evolutionary events leading to human malaria.</title>
        <authorList>
            <person name="Sundararaman S.A."/>
            <person name="Plenderleith L.J."/>
            <person name="Liu W."/>
            <person name="Loy D.E."/>
            <person name="Learn G.H."/>
            <person name="Li Y."/>
            <person name="Shaw K.S."/>
            <person name="Ayouba A."/>
            <person name="Peeters M."/>
            <person name="Speede S."/>
            <person name="Shaw G.M."/>
            <person name="Bushman F.D."/>
            <person name="Brisson D."/>
            <person name="Rayner J.C."/>
            <person name="Sharp P.M."/>
            <person name="Hahn B.H."/>
        </authorList>
    </citation>
    <scope>NUCLEOTIDE SEQUENCE [LARGE SCALE GENOMIC DNA]</scope>
    <source>
        <strain evidence="1 2">SY57</strain>
    </source>
</reference>
<feature type="non-terminal residue" evidence="1">
    <location>
        <position position="1"/>
    </location>
</feature>
<proteinExistence type="predicted"/>